<dbReference type="Gene3D" id="3.30.530.20">
    <property type="match status" value="1"/>
</dbReference>
<protein>
    <recommendedName>
        <fullName evidence="1">Bet v I/Major latex protein domain-containing protein</fullName>
    </recommendedName>
</protein>
<sequence>MEVDVPATEAWKLYGTVDLKKVTVPKYLAELKIVEGSYFKEKFTKVDDEKLVKETEVIERGHLDYGFTLYRIRFECIPKTKNSCITRTTIEHEIKEEDLDNIGKASILPSINIMKDVADYLIKHKAAV</sequence>
<dbReference type="InterPro" id="IPR000916">
    <property type="entry name" value="Bet_v_I/MLP"/>
</dbReference>
<organism evidence="2 3">
    <name type="scientific">Escallonia rubra</name>
    <dbReference type="NCBI Taxonomy" id="112253"/>
    <lineage>
        <taxon>Eukaryota</taxon>
        <taxon>Viridiplantae</taxon>
        <taxon>Streptophyta</taxon>
        <taxon>Embryophyta</taxon>
        <taxon>Tracheophyta</taxon>
        <taxon>Spermatophyta</taxon>
        <taxon>Magnoliopsida</taxon>
        <taxon>eudicotyledons</taxon>
        <taxon>Gunneridae</taxon>
        <taxon>Pentapetalae</taxon>
        <taxon>asterids</taxon>
        <taxon>campanulids</taxon>
        <taxon>Escalloniales</taxon>
        <taxon>Escalloniaceae</taxon>
        <taxon>Escallonia</taxon>
    </lineage>
</organism>
<comment type="caution">
    <text evidence="2">The sequence shown here is derived from an EMBL/GenBank/DDBJ whole genome shotgun (WGS) entry which is preliminary data.</text>
</comment>
<name>A0AA88QLB0_9ASTE</name>
<dbReference type="Proteomes" id="UP001187471">
    <property type="component" value="Unassembled WGS sequence"/>
</dbReference>
<evidence type="ECO:0000313" key="2">
    <source>
        <dbReference type="EMBL" id="KAK2972874.1"/>
    </source>
</evidence>
<reference evidence="2" key="1">
    <citation type="submission" date="2022-12" db="EMBL/GenBank/DDBJ databases">
        <title>Draft genome assemblies for two species of Escallonia (Escalloniales).</title>
        <authorList>
            <person name="Chanderbali A."/>
            <person name="Dervinis C."/>
            <person name="Anghel I."/>
            <person name="Soltis D."/>
            <person name="Soltis P."/>
            <person name="Zapata F."/>
        </authorList>
    </citation>
    <scope>NUCLEOTIDE SEQUENCE</scope>
    <source>
        <strain evidence="2">UCBG92.1500</strain>
        <tissue evidence="2">Leaf</tissue>
    </source>
</reference>
<dbReference type="InterPro" id="IPR023393">
    <property type="entry name" value="START-like_dom_sf"/>
</dbReference>
<evidence type="ECO:0000313" key="3">
    <source>
        <dbReference type="Proteomes" id="UP001187471"/>
    </source>
</evidence>
<dbReference type="AlphaFoldDB" id="A0AA88QLB0"/>
<keyword evidence="3" id="KW-1185">Reference proteome</keyword>
<gene>
    <name evidence="2" type="ORF">RJ640_028402</name>
</gene>
<proteinExistence type="predicted"/>
<evidence type="ECO:0000259" key="1">
    <source>
        <dbReference type="Pfam" id="PF00407"/>
    </source>
</evidence>
<dbReference type="EMBL" id="JAVXUO010002486">
    <property type="protein sequence ID" value="KAK2972874.1"/>
    <property type="molecule type" value="Genomic_DNA"/>
</dbReference>
<feature type="domain" description="Bet v I/Major latex protein" evidence="1">
    <location>
        <begin position="37"/>
        <end position="123"/>
    </location>
</feature>
<dbReference type="GO" id="GO:0006952">
    <property type="term" value="P:defense response"/>
    <property type="evidence" value="ECO:0007669"/>
    <property type="project" value="InterPro"/>
</dbReference>
<dbReference type="SUPFAM" id="SSF55961">
    <property type="entry name" value="Bet v1-like"/>
    <property type="match status" value="1"/>
</dbReference>
<accession>A0AA88QLB0</accession>
<dbReference type="Pfam" id="PF00407">
    <property type="entry name" value="Bet_v_1"/>
    <property type="match status" value="1"/>
</dbReference>